<proteinExistence type="predicted"/>
<comment type="caution">
    <text evidence="1">The sequence shown here is derived from an EMBL/GenBank/DDBJ whole genome shotgun (WGS) entry which is preliminary data.</text>
</comment>
<organism evidence="1 2">
    <name type="scientific">Candidatus Scatenecus faecavium</name>
    <dbReference type="NCBI Taxonomy" id="2840915"/>
    <lineage>
        <taxon>Bacteria</taxon>
        <taxon>Candidatus Scatenecus</taxon>
    </lineage>
</organism>
<dbReference type="Proteomes" id="UP000824139">
    <property type="component" value="Unassembled WGS sequence"/>
</dbReference>
<evidence type="ECO:0000313" key="2">
    <source>
        <dbReference type="Proteomes" id="UP000824139"/>
    </source>
</evidence>
<name>A0A9D1FWE7_9BACT</name>
<reference evidence="1" key="1">
    <citation type="submission" date="2020-10" db="EMBL/GenBank/DDBJ databases">
        <authorList>
            <person name="Gilroy R."/>
        </authorList>
    </citation>
    <scope>NUCLEOTIDE SEQUENCE</scope>
    <source>
        <strain evidence="1">CHK152-2994</strain>
    </source>
</reference>
<accession>A0A9D1FWE7</accession>
<dbReference type="AlphaFoldDB" id="A0A9D1FWE7"/>
<dbReference type="EMBL" id="DVJO01000139">
    <property type="protein sequence ID" value="HIS83205.1"/>
    <property type="molecule type" value="Genomic_DNA"/>
</dbReference>
<reference evidence="1" key="2">
    <citation type="journal article" date="2021" name="PeerJ">
        <title>Extensive microbial diversity within the chicken gut microbiome revealed by metagenomics and culture.</title>
        <authorList>
            <person name="Gilroy R."/>
            <person name="Ravi A."/>
            <person name="Getino M."/>
            <person name="Pursley I."/>
            <person name="Horton D.L."/>
            <person name="Alikhan N.F."/>
            <person name="Baker D."/>
            <person name="Gharbi K."/>
            <person name="Hall N."/>
            <person name="Watson M."/>
            <person name="Adriaenssens E.M."/>
            <person name="Foster-Nyarko E."/>
            <person name="Jarju S."/>
            <person name="Secka A."/>
            <person name="Antonio M."/>
            <person name="Oren A."/>
            <person name="Chaudhuri R.R."/>
            <person name="La Ragione R."/>
            <person name="Hildebrand F."/>
            <person name="Pallen M.J."/>
        </authorList>
    </citation>
    <scope>NUCLEOTIDE SEQUENCE</scope>
    <source>
        <strain evidence="1">CHK152-2994</strain>
    </source>
</reference>
<protein>
    <submittedName>
        <fullName evidence="1">Uncharacterized protein</fullName>
    </submittedName>
</protein>
<gene>
    <name evidence="1" type="ORF">IAD41_06340</name>
</gene>
<evidence type="ECO:0000313" key="1">
    <source>
        <dbReference type="EMBL" id="HIS83205.1"/>
    </source>
</evidence>
<sequence length="129" mass="15129">MQIENTKNHQTFGAKFTNTETLHKVVDYAISKNKFNKLNTARKHIEKNDFFTKIAVDLVEDSEKKIFRFTTYKPQYSSKNGKLVTTYKVSEFERQASKNNVIKELFEYLVKMGNNAPENKIYKHIVKGE</sequence>